<feature type="transmembrane region" description="Helical" evidence="1">
    <location>
        <begin position="46"/>
        <end position="70"/>
    </location>
</feature>
<dbReference type="PANTHER" id="PTHR23077">
    <property type="entry name" value="AAA-FAMILY ATPASE"/>
    <property type="match status" value="1"/>
</dbReference>
<dbReference type="OrthoDB" id="5421at2759"/>
<dbReference type="Gene3D" id="3.40.50.300">
    <property type="entry name" value="P-loop containing nucleotide triphosphate hydrolases"/>
    <property type="match status" value="2"/>
</dbReference>
<comment type="caution">
    <text evidence="3">The sequence shown here is derived from an EMBL/GenBank/DDBJ whole genome shotgun (WGS) entry which is preliminary data.</text>
</comment>
<organism evidence="3 4">
    <name type="scientific">Brassica carinata</name>
    <name type="common">Ethiopian mustard</name>
    <name type="synonym">Abyssinian cabbage</name>
    <dbReference type="NCBI Taxonomy" id="52824"/>
    <lineage>
        <taxon>Eukaryota</taxon>
        <taxon>Viridiplantae</taxon>
        <taxon>Streptophyta</taxon>
        <taxon>Embryophyta</taxon>
        <taxon>Tracheophyta</taxon>
        <taxon>Spermatophyta</taxon>
        <taxon>Magnoliopsida</taxon>
        <taxon>eudicotyledons</taxon>
        <taxon>Gunneridae</taxon>
        <taxon>Pentapetalae</taxon>
        <taxon>rosids</taxon>
        <taxon>malvids</taxon>
        <taxon>Brassicales</taxon>
        <taxon>Brassicaceae</taxon>
        <taxon>Brassiceae</taxon>
        <taxon>Brassica</taxon>
    </lineage>
</organism>
<dbReference type="InterPro" id="IPR004000">
    <property type="entry name" value="Actin"/>
</dbReference>
<keyword evidence="1" id="KW-0472">Membrane</keyword>
<dbReference type="Pfam" id="PF17862">
    <property type="entry name" value="AAA_lid_3"/>
    <property type="match status" value="1"/>
</dbReference>
<dbReference type="InterPro" id="IPR003959">
    <property type="entry name" value="ATPase_AAA_core"/>
</dbReference>
<evidence type="ECO:0000259" key="2">
    <source>
        <dbReference type="SMART" id="SM00382"/>
    </source>
</evidence>
<dbReference type="Pfam" id="PF00022">
    <property type="entry name" value="Actin"/>
    <property type="match status" value="1"/>
</dbReference>
<dbReference type="PANTHER" id="PTHR23077:SF117">
    <property type="entry name" value="AAA+ ATPASE DOMAIN-CONTAINING PROTEIN"/>
    <property type="match status" value="1"/>
</dbReference>
<dbReference type="GO" id="GO:0016887">
    <property type="term" value="F:ATP hydrolysis activity"/>
    <property type="evidence" value="ECO:0007669"/>
    <property type="project" value="InterPro"/>
</dbReference>
<keyword evidence="1" id="KW-1133">Transmembrane helix</keyword>
<dbReference type="SMART" id="SM00382">
    <property type="entry name" value="AAA"/>
    <property type="match status" value="1"/>
</dbReference>
<evidence type="ECO:0000256" key="1">
    <source>
        <dbReference type="SAM" id="Phobius"/>
    </source>
</evidence>
<feature type="transmembrane region" description="Helical" evidence="1">
    <location>
        <begin position="90"/>
        <end position="112"/>
    </location>
</feature>
<name>A0A8X7Q5R8_BRACI</name>
<feature type="domain" description="AAA+ ATPase" evidence="2">
    <location>
        <begin position="296"/>
        <end position="397"/>
    </location>
</feature>
<dbReference type="SUPFAM" id="SSF53067">
    <property type="entry name" value="Actin-like ATPase domain"/>
    <property type="match status" value="1"/>
</dbReference>
<dbReference type="PRINTS" id="PR00190">
    <property type="entry name" value="ACTIN"/>
</dbReference>
<accession>A0A8X7Q5R8</accession>
<dbReference type="SUPFAM" id="SSF52540">
    <property type="entry name" value="P-loop containing nucleoside triphosphate hydrolases"/>
    <property type="match status" value="2"/>
</dbReference>
<dbReference type="InterPro" id="IPR027417">
    <property type="entry name" value="P-loop_NTPase"/>
</dbReference>
<dbReference type="Gene3D" id="3.30.420.40">
    <property type="match status" value="1"/>
</dbReference>
<evidence type="ECO:0000313" key="3">
    <source>
        <dbReference type="EMBL" id="KAG2261564.1"/>
    </source>
</evidence>
<dbReference type="InterPro" id="IPR003593">
    <property type="entry name" value="AAA+_ATPase"/>
</dbReference>
<dbReference type="InterPro" id="IPR043129">
    <property type="entry name" value="ATPase_NBD"/>
</dbReference>
<gene>
    <name evidence="3" type="ORF">Bca52824_068643</name>
</gene>
<dbReference type="InterPro" id="IPR050168">
    <property type="entry name" value="AAA_ATPase_domain"/>
</dbReference>
<dbReference type="Proteomes" id="UP000886595">
    <property type="component" value="Unassembled WGS sequence"/>
</dbReference>
<evidence type="ECO:0000313" key="4">
    <source>
        <dbReference type="Proteomes" id="UP000886595"/>
    </source>
</evidence>
<reference evidence="3 4" key="1">
    <citation type="submission" date="2020-02" db="EMBL/GenBank/DDBJ databases">
        <authorList>
            <person name="Ma Q."/>
            <person name="Huang Y."/>
            <person name="Song X."/>
            <person name="Pei D."/>
        </authorList>
    </citation>
    <scope>NUCLEOTIDE SEQUENCE [LARGE SCALE GENOMIC DNA]</scope>
    <source>
        <strain evidence="3">Sxm20200214</strain>
        <tissue evidence="3">Leaf</tissue>
    </source>
</reference>
<keyword evidence="1" id="KW-0812">Transmembrane</keyword>
<keyword evidence="4" id="KW-1185">Reference proteome</keyword>
<dbReference type="AlphaFoldDB" id="A0A8X7Q5R8"/>
<protein>
    <recommendedName>
        <fullName evidence="2">AAA+ ATPase domain-containing protein</fullName>
    </recommendedName>
</protein>
<dbReference type="InterPro" id="IPR041569">
    <property type="entry name" value="AAA_lid_3"/>
</dbReference>
<dbReference type="EMBL" id="JAAMPC010000014">
    <property type="protein sequence ID" value="KAG2261564.1"/>
    <property type="molecule type" value="Genomic_DNA"/>
</dbReference>
<dbReference type="Gene3D" id="1.10.8.60">
    <property type="match status" value="1"/>
</dbReference>
<sequence length="399" mass="44550">MEHVWDHAFYNELKINPSDCKILLTDPPLNPSKNREKMIETMFEKYNFAGVFIQIQAVLTLYAQVLILYIEVHAGESEKVLRKLSPRLLLFQTTSHLLFLSMKLTFFVLGGVEESKMLVIAKSSLHSWTRTSLHHLHSPPRVVVVASTNRVDAIDPALRRAGRFDTLVEVSTPNEEDRFKILLLYTKKVNLDASVDLQAIATSCNGYVGADLEALCREATISASKRSVDSLILTLQDFKIAKSVVGPSITRGIAVEIPKVTWDDVGGLKDLKKKFQQAVEWPIKHSAAFTRMGISPMRGILLHGPPGCSKTTLAKAAANAAQASFFSLSCAELFSMYVGEGEALLRNTFQRARLAAPCIIFFDEADVVACKRGEEKPKWMVLKKLRESSSWLPRTARMQ</sequence>
<proteinExistence type="predicted"/>
<dbReference type="GO" id="GO:0005524">
    <property type="term" value="F:ATP binding"/>
    <property type="evidence" value="ECO:0007669"/>
    <property type="project" value="InterPro"/>
</dbReference>
<dbReference type="Pfam" id="PF00004">
    <property type="entry name" value="AAA"/>
    <property type="match status" value="2"/>
</dbReference>